<reference evidence="2" key="1">
    <citation type="submission" date="2005-08" db="EMBL/GenBank/DDBJ databases">
        <title>Complete sequence of Chlorobium chlorochromatii CaD3.</title>
        <authorList>
            <person name="Copeland A."/>
            <person name="Lucas S."/>
            <person name="Lapidus A."/>
            <person name="Barry K."/>
            <person name="Detter J.C."/>
            <person name="Glavina T."/>
            <person name="Hammon N."/>
            <person name="Israni S."/>
            <person name="Pitluck S."/>
            <person name="Bryant D."/>
            <person name="Schmutz J."/>
            <person name="Larimer F."/>
            <person name="Land M."/>
            <person name="Kyrpides N."/>
            <person name="Ivanova N."/>
            <person name="Richardson P."/>
        </authorList>
    </citation>
    <scope>NUCLEOTIDE SEQUENCE [LARGE SCALE GENOMIC DNA]</scope>
    <source>
        <strain evidence="2">CaD3</strain>
    </source>
</reference>
<feature type="domain" description="AB hydrolase-1" evidence="1">
    <location>
        <begin position="19"/>
        <end position="247"/>
    </location>
</feature>
<dbReference type="EMBL" id="CP000108">
    <property type="protein sequence ID" value="ABB28880.1"/>
    <property type="molecule type" value="Genomic_DNA"/>
</dbReference>
<keyword evidence="2" id="KW-0560">Oxidoreductase</keyword>
<organism evidence="2">
    <name type="scientific">Chlorobium chlorochromatii (strain CaD3)</name>
    <dbReference type="NCBI Taxonomy" id="340177"/>
    <lineage>
        <taxon>Bacteria</taxon>
        <taxon>Pseudomonadati</taxon>
        <taxon>Chlorobiota</taxon>
        <taxon>Chlorobiia</taxon>
        <taxon>Chlorobiales</taxon>
        <taxon>Chlorobiaceae</taxon>
        <taxon>Chlorobium/Pelodictyon group</taxon>
        <taxon>Chlorobium</taxon>
    </lineage>
</organism>
<dbReference type="PANTHER" id="PTHR43798">
    <property type="entry name" value="MONOACYLGLYCEROL LIPASE"/>
    <property type="match status" value="1"/>
</dbReference>
<dbReference type="PRINTS" id="PR00412">
    <property type="entry name" value="EPOXHYDRLASE"/>
</dbReference>
<dbReference type="HOGENOM" id="CLU_020336_50_4_10"/>
<dbReference type="InterPro" id="IPR029058">
    <property type="entry name" value="AB_hydrolase_fold"/>
</dbReference>
<dbReference type="AlphaFoldDB" id="Q3AQ45"/>
<protein>
    <submittedName>
        <fullName evidence="2">3-oxoadipate enol-lactonase, putative</fullName>
        <ecNumber evidence="2">1.11.1.10</ecNumber>
    </submittedName>
</protein>
<evidence type="ECO:0000259" key="1">
    <source>
        <dbReference type="Pfam" id="PF00561"/>
    </source>
</evidence>
<dbReference type="eggNOG" id="COG2021">
    <property type="taxonomic scope" value="Bacteria"/>
</dbReference>
<accession>Q3AQ45</accession>
<name>Q3AQ45_CHLCH</name>
<keyword evidence="2" id="KW-0575">Peroxidase</keyword>
<dbReference type="ESTHER" id="chlch-q3aq45">
    <property type="family name" value="Epoxide_hydrolase"/>
</dbReference>
<dbReference type="PRINTS" id="PR00111">
    <property type="entry name" value="ABHYDROLASE"/>
</dbReference>
<dbReference type="KEGG" id="cch:Cag_1627"/>
<gene>
    <name evidence="2" type="ordered locus">Cag_1627</name>
</gene>
<dbReference type="PANTHER" id="PTHR43798:SF29">
    <property type="entry name" value="AB HYDROLASE-1 DOMAIN-CONTAINING PROTEIN"/>
    <property type="match status" value="1"/>
</dbReference>
<dbReference type="InterPro" id="IPR050266">
    <property type="entry name" value="AB_hydrolase_sf"/>
</dbReference>
<dbReference type="SUPFAM" id="SSF53474">
    <property type="entry name" value="alpha/beta-Hydrolases"/>
    <property type="match status" value="1"/>
</dbReference>
<evidence type="ECO:0000313" key="2">
    <source>
        <dbReference type="EMBL" id="ABB28880.1"/>
    </source>
</evidence>
<dbReference type="InterPro" id="IPR000639">
    <property type="entry name" value="Epox_hydrolase-like"/>
</dbReference>
<dbReference type="EC" id="1.11.1.10" evidence="2"/>
<dbReference type="STRING" id="340177.Cag_1627"/>
<sequence>MLRCITNVTAETAGRYPITVLLLHAFPLSAAMWQPQIEALEKAGYGVIAPHAYGIEGSPEIAEWNFTDYAVELAQLLESLHIASVTVVGLSMGGYQAFEFYRLYSNKVKSLVLCDTRAEADAPAARATREEFMKAVASTGSAEAIRRMVPNYFSPAAYGANSTLVAQVEAIINKQSPEVINAAMRAIMLRADATPLLGSISCPTLILNGEEDSMTTKETAATIQAGINGSTLQLIAGAGHIANLEQPELFNQALLEHLSLLQ</sequence>
<dbReference type="GO" id="GO:0016691">
    <property type="term" value="F:chloride peroxidase activity"/>
    <property type="evidence" value="ECO:0007669"/>
    <property type="project" value="UniProtKB-EC"/>
</dbReference>
<proteinExistence type="predicted"/>
<dbReference type="InterPro" id="IPR000073">
    <property type="entry name" value="AB_hydrolase_1"/>
</dbReference>
<dbReference type="Pfam" id="PF00561">
    <property type="entry name" value="Abhydrolase_1"/>
    <property type="match status" value="1"/>
</dbReference>
<dbReference type="Gene3D" id="3.40.50.1820">
    <property type="entry name" value="alpha/beta hydrolase"/>
    <property type="match status" value="1"/>
</dbReference>
<dbReference type="OrthoDB" id="9780932at2"/>